<evidence type="ECO:0000256" key="1">
    <source>
        <dbReference type="SAM" id="MobiDB-lite"/>
    </source>
</evidence>
<evidence type="ECO:0000313" key="2">
    <source>
        <dbReference type="EMBL" id="KAK7056418.1"/>
    </source>
</evidence>
<feature type="compositionally biased region" description="Polar residues" evidence="1">
    <location>
        <begin position="38"/>
        <end position="63"/>
    </location>
</feature>
<dbReference type="Proteomes" id="UP001383192">
    <property type="component" value="Unassembled WGS sequence"/>
</dbReference>
<dbReference type="AlphaFoldDB" id="A0AAW0DZB5"/>
<protein>
    <submittedName>
        <fullName evidence="2">Uncharacterized protein</fullName>
    </submittedName>
</protein>
<gene>
    <name evidence="2" type="ORF">VNI00_002973</name>
</gene>
<feature type="compositionally biased region" description="Low complexity" evidence="1">
    <location>
        <begin position="199"/>
        <end position="225"/>
    </location>
</feature>
<feature type="region of interest" description="Disordered" evidence="1">
    <location>
        <begin position="199"/>
        <end position="244"/>
    </location>
</feature>
<feature type="compositionally biased region" description="Low complexity" evidence="1">
    <location>
        <begin position="76"/>
        <end position="89"/>
    </location>
</feature>
<name>A0AAW0DZB5_9AGAR</name>
<organism evidence="2 3">
    <name type="scientific">Paramarasmius palmivorus</name>
    <dbReference type="NCBI Taxonomy" id="297713"/>
    <lineage>
        <taxon>Eukaryota</taxon>
        <taxon>Fungi</taxon>
        <taxon>Dikarya</taxon>
        <taxon>Basidiomycota</taxon>
        <taxon>Agaricomycotina</taxon>
        <taxon>Agaricomycetes</taxon>
        <taxon>Agaricomycetidae</taxon>
        <taxon>Agaricales</taxon>
        <taxon>Marasmiineae</taxon>
        <taxon>Marasmiaceae</taxon>
        <taxon>Paramarasmius</taxon>
    </lineage>
</organism>
<reference evidence="2 3" key="1">
    <citation type="submission" date="2024-01" db="EMBL/GenBank/DDBJ databases">
        <title>A draft genome for a cacao thread blight-causing isolate of Paramarasmius palmivorus.</title>
        <authorList>
            <person name="Baruah I.K."/>
            <person name="Bukari Y."/>
            <person name="Amoako-Attah I."/>
            <person name="Meinhardt L.W."/>
            <person name="Bailey B.A."/>
            <person name="Cohen S.P."/>
        </authorList>
    </citation>
    <scope>NUCLEOTIDE SEQUENCE [LARGE SCALE GENOMIC DNA]</scope>
    <source>
        <strain evidence="2 3">GH-12</strain>
    </source>
</reference>
<evidence type="ECO:0000313" key="3">
    <source>
        <dbReference type="Proteomes" id="UP001383192"/>
    </source>
</evidence>
<feature type="compositionally biased region" description="Polar residues" evidence="1">
    <location>
        <begin position="144"/>
        <end position="182"/>
    </location>
</feature>
<comment type="caution">
    <text evidence="2">The sequence shown here is derived from an EMBL/GenBank/DDBJ whole genome shotgun (WGS) entry which is preliminary data.</text>
</comment>
<sequence>MATSSIPPRPRPSHKRHSSSSTATMTRLGRDHGALSTPEHTPGSSTRKSKMMTSVRRSLSVTPKKSRTESDAYDLYYSTTTEEQTYTASRIRRDDPSRSPPTIEQIAMGLHLSRTPHLRNGGPSHHHRTPSIALPPPPARSSLKKPSSVPSNPGLTPSVSSATTFTSLSTPQSSLNDRNSNSSAFFSLKMSSRMMSRFLPRSLSSSSSSPSSLRMSASPRASMSSESVTPQKKAVRFSEPGGED</sequence>
<feature type="region of interest" description="Disordered" evidence="1">
    <location>
        <begin position="1"/>
        <end position="182"/>
    </location>
</feature>
<dbReference type="EMBL" id="JAYKXP010000007">
    <property type="protein sequence ID" value="KAK7056418.1"/>
    <property type="molecule type" value="Genomic_DNA"/>
</dbReference>
<accession>A0AAW0DZB5</accession>
<keyword evidence="3" id="KW-1185">Reference proteome</keyword>
<proteinExistence type="predicted"/>